<dbReference type="Gene3D" id="3.20.20.80">
    <property type="entry name" value="Glycosidases"/>
    <property type="match status" value="1"/>
</dbReference>
<keyword evidence="5" id="KW-0146">Chitin degradation</keyword>
<dbReference type="InterPro" id="IPR050314">
    <property type="entry name" value="Glycosyl_Hydrlase_18"/>
</dbReference>
<dbReference type="InterPro" id="IPR011583">
    <property type="entry name" value="Chitinase_II/V-like_cat"/>
</dbReference>
<dbReference type="SUPFAM" id="SSF54556">
    <property type="entry name" value="Chitinase insertion domain"/>
    <property type="match status" value="1"/>
</dbReference>
<evidence type="ECO:0000256" key="1">
    <source>
        <dbReference type="ARBA" id="ARBA00000822"/>
    </source>
</evidence>
<organism evidence="13 14">
    <name type="scientific">Alternaria panax</name>
    <dbReference type="NCBI Taxonomy" id="48097"/>
    <lineage>
        <taxon>Eukaryota</taxon>
        <taxon>Fungi</taxon>
        <taxon>Dikarya</taxon>
        <taxon>Ascomycota</taxon>
        <taxon>Pezizomycotina</taxon>
        <taxon>Dothideomycetes</taxon>
        <taxon>Pleosporomycetidae</taxon>
        <taxon>Pleosporales</taxon>
        <taxon>Pleosporineae</taxon>
        <taxon>Pleosporaceae</taxon>
        <taxon>Alternaria</taxon>
        <taxon>Alternaria sect. Panax</taxon>
    </lineage>
</organism>
<dbReference type="GO" id="GO:0005576">
    <property type="term" value="C:extracellular region"/>
    <property type="evidence" value="ECO:0007669"/>
    <property type="project" value="TreeGrafter"/>
</dbReference>
<evidence type="ECO:0000256" key="2">
    <source>
        <dbReference type="ARBA" id="ARBA00008682"/>
    </source>
</evidence>
<dbReference type="SUPFAM" id="SSF51445">
    <property type="entry name" value="(Trans)glycosidases"/>
    <property type="match status" value="1"/>
</dbReference>
<keyword evidence="8 10" id="KW-0326">Glycosidase</keyword>
<evidence type="ECO:0000256" key="7">
    <source>
        <dbReference type="ARBA" id="ARBA00023277"/>
    </source>
</evidence>
<dbReference type="PROSITE" id="PS01095">
    <property type="entry name" value="GH18_1"/>
    <property type="match status" value="1"/>
</dbReference>
<dbReference type="PROSITE" id="PS51910">
    <property type="entry name" value="GH18_2"/>
    <property type="match status" value="1"/>
</dbReference>
<evidence type="ECO:0000256" key="11">
    <source>
        <dbReference type="SAM" id="SignalP"/>
    </source>
</evidence>
<dbReference type="PANTHER" id="PTHR11177:SF317">
    <property type="entry name" value="CHITINASE 12-RELATED"/>
    <property type="match status" value="1"/>
</dbReference>
<dbReference type="CDD" id="cd06548">
    <property type="entry name" value="GH18_chitinase"/>
    <property type="match status" value="1"/>
</dbReference>
<dbReference type="InterPro" id="IPR001579">
    <property type="entry name" value="Glyco_hydro_18_chit_AS"/>
</dbReference>
<dbReference type="Proteomes" id="UP001199106">
    <property type="component" value="Unassembled WGS sequence"/>
</dbReference>
<dbReference type="Pfam" id="PF00704">
    <property type="entry name" value="Glyco_hydro_18"/>
    <property type="match status" value="1"/>
</dbReference>
<dbReference type="EMBL" id="JAANER010000008">
    <property type="protein sequence ID" value="KAG9186441.1"/>
    <property type="molecule type" value="Genomic_DNA"/>
</dbReference>
<keyword evidence="7" id="KW-0119">Carbohydrate metabolism</keyword>
<evidence type="ECO:0000256" key="4">
    <source>
        <dbReference type="ARBA" id="ARBA00022801"/>
    </source>
</evidence>
<dbReference type="InterPro" id="IPR029070">
    <property type="entry name" value="Chitinase_insertion_sf"/>
</dbReference>
<dbReference type="EC" id="3.2.1.14" evidence="3"/>
<comment type="catalytic activity">
    <reaction evidence="1">
        <text>Random endo-hydrolysis of N-acetyl-beta-D-glucosaminide (1-&gt;4)-beta-linkages in chitin and chitodextrins.</text>
        <dbReference type="EC" id="3.2.1.14"/>
    </reaction>
</comment>
<evidence type="ECO:0000259" key="12">
    <source>
        <dbReference type="PROSITE" id="PS51910"/>
    </source>
</evidence>
<dbReference type="FunFam" id="3.20.20.80:FF:000095">
    <property type="entry name" value="Endochitinase B1"/>
    <property type="match status" value="1"/>
</dbReference>
<name>A0AAD4FB97_9PLEO</name>
<comment type="similarity">
    <text evidence="2">Belongs to the glycosyl hydrolase 18 family. Chitinase class V subfamily.</text>
</comment>
<keyword evidence="14" id="KW-1185">Reference proteome</keyword>
<evidence type="ECO:0000313" key="14">
    <source>
        <dbReference type="Proteomes" id="UP001199106"/>
    </source>
</evidence>
<gene>
    <name evidence="13" type="ORF">G6011_09549</name>
</gene>
<evidence type="ECO:0000256" key="3">
    <source>
        <dbReference type="ARBA" id="ARBA00012729"/>
    </source>
</evidence>
<proteinExistence type="inferred from homology"/>
<sequence>MRLANKLLTGVAILLSLFTVIQAGASLQTANDTTTSSAATGYRNVAYFVSWAIYSRNFNPQDLPAQELTHVIYAFANVRPETGEVYLTDTWSDTDKHYPTDSWNDVGTNVYGCAKQLFLLKKQNRKLKVLLSIGGWTYSANFAAPASTPKGRETFASSAIKILADLGFDGLDIDWEYPANEAQANDMVSLLAETRRQLNDYSTQYANNQHLLLTIASPAGPANYNKMKLAAMDKYLDFWNLMAYDYSGSWDTNAGHNANFYASPLNPSSTPFSTKKALDDYISAGVPANKIVLGMPLYGRSFNQTDGPGRPFQGVGHGTWETGVYDYKALPQVDANVTEDMDLVASWSYDAAKCEMISYDTPAIITKKAQLVQRQGLGGGMWWESSTDKKGANSLISTFVNNIGGIGALDQSANLLSFPQSKYENLRGEFPGN</sequence>
<dbReference type="GO" id="GO:0008843">
    <property type="term" value="F:endochitinase activity"/>
    <property type="evidence" value="ECO:0007669"/>
    <property type="project" value="UniProtKB-EC"/>
</dbReference>
<keyword evidence="6" id="KW-0325">Glycoprotein</keyword>
<dbReference type="GO" id="GO:0008061">
    <property type="term" value="F:chitin binding"/>
    <property type="evidence" value="ECO:0007669"/>
    <property type="project" value="InterPro"/>
</dbReference>
<accession>A0AAD4FB97</accession>
<feature type="domain" description="GH18" evidence="12">
    <location>
        <begin position="42"/>
        <end position="406"/>
    </location>
</feature>
<dbReference type="InterPro" id="IPR001223">
    <property type="entry name" value="Glyco_hydro18_cat"/>
</dbReference>
<evidence type="ECO:0000313" key="13">
    <source>
        <dbReference type="EMBL" id="KAG9186441.1"/>
    </source>
</evidence>
<reference evidence="13" key="1">
    <citation type="submission" date="2021-07" db="EMBL/GenBank/DDBJ databases">
        <title>Genome Resource of American Ginseng Black Spot Pathogen Alternaria panax.</title>
        <authorList>
            <person name="Qiu C."/>
            <person name="Wang W."/>
            <person name="Liu Z."/>
        </authorList>
    </citation>
    <scope>NUCLEOTIDE SEQUENCE</scope>
    <source>
        <strain evidence="13">BNCC115425</strain>
    </source>
</reference>
<dbReference type="Gene3D" id="3.10.50.10">
    <property type="match status" value="1"/>
</dbReference>
<evidence type="ECO:0000256" key="5">
    <source>
        <dbReference type="ARBA" id="ARBA00023024"/>
    </source>
</evidence>
<feature type="chain" id="PRO_5042046843" description="chitinase" evidence="11">
    <location>
        <begin position="24"/>
        <end position="433"/>
    </location>
</feature>
<keyword evidence="11" id="KW-0732">Signal</keyword>
<keyword evidence="9" id="KW-0624">Polysaccharide degradation</keyword>
<protein>
    <recommendedName>
        <fullName evidence="3">chitinase</fullName>
        <ecNumber evidence="3">3.2.1.14</ecNumber>
    </recommendedName>
</protein>
<dbReference type="GO" id="GO:0006032">
    <property type="term" value="P:chitin catabolic process"/>
    <property type="evidence" value="ECO:0007669"/>
    <property type="project" value="UniProtKB-KW"/>
</dbReference>
<dbReference type="InterPro" id="IPR017853">
    <property type="entry name" value="GH"/>
</dbReference>
<evidence type="ECO:0000256" key="9">
    <source>
        <dbReference type="ARBA" id="ARBA00023326"/>
    </source>
</evidence>
<dbReference type="AlphaFoldDB" id="A0AAD4FB97"/>
<feature type="signal peptide" evidence="11">
    <location>
        <begin position="1"/>
        <end position="23"/>
    </location>
</feature>
<evidence type="ECO:0000256" key="6">
    <source>
        <dbReference type="ARBA" id="ARBA00023180"/>
    </source>
</evidence>
<dbReference type="SMART" id="SM00636">
    <property type="entry name" value="Glyco_18"/>
    <property type="match status" value="1"/>
</dbReference>
<keyword evidence="4 10" id="KW-0378">Hydrolase</keyword>
<dbReference type="GO" id="GO:0000272">
    <property type="term" value="P:polysaccharide catabolic process"/>
    <property type="evidence" value="ECO:0007669"/>
    <property type="project" value="UniProtKB-KW"/>
</dbReference>
<evidence type="ECO:0000256" key="8">
    <source>
        <dbReference type="ARBA" id="ARBA00023295"/>
    </source>
</evidence>
<dbReference type="PANTHER" id="PTHR11177">
    <property type="entry name" value="CHITINASE"/>
    <property type="match status" value="1"/>
</dbReference>
<evidence type="ECO:0000256" key="10">
    <source>
        <dbReference type="RuleBase" id="RU000489"/>
    </source>
</evidence>
<dbReference type="FunFam" id="3.10.50.10:FF:000005">
    <property type="entry name" value="Endochitinase B1"/>
    <property type="match status" value="1"/>
</dbReference>
<comment type="caution">
    <text evidence="13">The sequence shown here is derived from an EMBL/GenBank/DDBJ whole genome shotgun (WGS) entry which is preliminary data.</text>
</comment>